<reference evidence="1 3" key="1">
    <citation type="submission" date="2014-09" db="EMBL/GenBank/DDBJ databases">
        <title>Draft Genome Sequence of Porphyromonas macacae COT-192_OH2859.</title>
        <authorList>
            <person name="Wallis C."/>
            <person name="Deusch O."/>
            <person name="O'Flynn C."/>
            <person name="Davis I."/>
            <person name="Horsfall A."/>
            <person name="Kirkwood N."/>
            <person name="Harris S."/>
            <person name="Eisen J.A."/>
            <person name="Coil D.A."/>
            <person name="Darling A.E."/>
            <person name="Jospin G."/>
            <person name="Alexiev A."/>
        </authorList>
    </citation>
    <scope>NUCLEOTIDE SEQUENCE [LARGE SCALE GENOMIC DNA]</scope>
    <source>
        <strain evidence="3">COT-192 OH2859</strain>
        <strain evidence="1">COT-192_OH2859</strain>
    </source>
</reference>
<dbReference type="Proteomes" id="UP000030103">
    <property type="component" value="Unassembled WGS sequence"/>
</dbReference>
<dbReference type="RefSeq" id="WP_025004709.1">
    <property type="nucleotide sequence ID" value="NZ_JASBZX010000001.1"/>
</dbReference>
<name>A0A0A2E2A8_9PORP</name>
<gene>
    <name evidence="1" type="ORF">HQ47_09230</name>
    <name evidence="2" type="ORF">NCTC11632_01432</name>
</gene>
<reference evidence="2 4" key="2">
    <citation type="submission" date="2018-06" db="EMBL/GenBank/DDBJ databases">
        <authorList>
            <consortium name="Pathogen Informatics"/>
            <person name="Doyle S."/>
        </authorList>
    </citation>
    <scope>NUCLEOTIDE SEQUENCE [LARGE SCALE GENOMIC DNA]</scope>
    <source>
        <strain evidence="2 4">NCTC11632</strain>
    </source>
</reference>
<evidence type="ECO:0000313" key="2">
    <source>
        <dbReference type="EMBL" id="SUB89329.1"/>
    </source>
</evidence>
<dbReference type="OrthoDB" id="9951415at2"/>
<dbReference type="AlphaFoldDB" id="A0A0A2E2A8"/>
<dbReference type="EMBL" id="JRFA01000025">
    <property type="protein sequence ID" value="KGN73028.1"/>
    <property type="molecule type" value="Genomic_DNA"/>
</dbReference>
<dbReference type="Proteomes" id="UP000254156">
    <property type="component" value="Unassembled WGS sequence"/>
</dbReference>
<evidence type="ECO:0000313" key="3">
    <source>
        <dbReference type="Proteomes" id="UP000030103"/>
    </source>
</evidence>
<dbReference type="EMBL" id="UGTF01000002">
    <property type="protein sequence ID" value="SUB89329.1"/>
    <property type="molecule type" value="Genomic_DNA"/>
</dbReference>
<evidence type="ECO:0000313" key="4">
    <source>
        <dbReference type="Proteomes" id="UP000254156"/>
    </source>
</evidence>
<protein>
    <submittedName>
        <fullName evidence="1">Uncharacterized protein</fullName>
    </submittedName>
</protein>
<organism evidence="1 3">
    <name type="scientific">Porphyromonas macacae</name>
    <dbReference type="NCBI Taxonomy" id="28115"/>
    <lineage>
        <taxon>Bacteria</taxon>
        <taxon>Pseudomonadati</taxon>
        <taxon>Bacteroidota</taxon>
        <taxon>Bacteroidia</taxon>
        <taxon>Bacteroidales</taxon>
        <taxon>Porphyromonadaceae</taxon>
        <taxon>Porphyromonas</taxon>
    </lineage>
</organism>
<keyword evidence="3" id="KW-1185">Reference proteome</keyword>
<sequence length="281" mass="31490">MAIATLRGTLANGSTQKAELEYKNTYIAIYGSGWLSPTFRGGSHNTGDAFKEVASARHRINREKNPNDNCLLEYCPTEIEFFDVIKDNVRIERLDIYCHGFAHGLNLGGFKGKRKIGNEVIDSEEVDWDGREVNKGRDLRRIDIYENIYFDSDVAENELEKLSPESFNPSAEVYFWGCNIGGQLTPEGEHVLDNTLRDDRGNLQSPKDCFAQKFAEKMGKGSVYALVGKGAFGGSVFKRDASGKNYYDDGELLPANISANKKDINTKELKATDYMKKFPLP</sequence>
<accession>A0A0A2E2A8</accession>
<evidence type="ECO:0000313" key="1">
    <source>
        <dbReference type="EMBL" id="KGN73028.1"/>
    </source>
</evidence>
<dbReference type="STRING" id="28115.HQ47_09230"/>
<proteinExistence type="predicted"/>